<dbReference type="Pfam" id="PF18914">
    <property type="entry name" value="DUF5666"/>
    <property type="match status" value="1"/>
</dbReference>
<evidence type="ECO:0000313" key="4">
    <source>
        <dbReference type="EMBL" id="KWV56837.1"/>
    </source>
</evidence>
<dbReference type="InterPro" id="IPR043724">
    <property type="entry name" value="DUF5666"/>
</dbReference>
<gene>
    <name evidence="4" type="ORF">AS026_31960</name>
</gene>
<feature type="signal peptide" evidence="2">
    <location>
        <begin position="1"/>
        <end position="26"/>
    </location>
</feature>
<evidence type="ECO:0000259" key="3">
    <source>
        <dbReference type="Pfam" id="PF18914"/>
    </source>
</evidence>
<dbReference type="RefSeq" id="WP_062368941.1">
    <property type="nucleotide sequence ID" value="NZ_LNCD01000033.1"/>
</dbReference>
<dbReference type="EMBL" id="LNCD01000033">
    <property type="protein sequence ID" value="KWV56837.1"/>
    <property type="molecule type" value="Genomic_DNA"/>
</dbReference>
<organism evidence="4 5">
    <name type="scientific">Rhizobium altiplani</name>
    <dbReference type="NCBI Taxonomy" id="1864509"/>
    <lineage>
        <taxon>Bacteria</taxon>
        <taxon>Pseudomonadati</taxon>
        <taxon>Pseudomonadota</taxon>
        <taxon>Alphaproteobacteria</taxon>
        <taxon>Hyphomicrobiales</taxon>
        <taxon>Rhizobiaceae</taxon>
        <taxon>Rhizobium/Agrobacterium group</taxon>
        <taxon>Rhizobium</taxon>
    </lineage>
</organism>
<reference evidence="4 5" key="1">
    <citation type="submission" date="2015-11" db="EMBL/GenBank/DDBJ databases">
        <title>Draft Genome Sequence of the Strain BR 10423 (Rhizobium sp.) isolated from nodules of Mimosa pudica.</title>
        <authorList>
            <person name="Barauna A.C."/>
            <person name="Zilli J.E."/>
            <person name="Simoes-Araujo J.L."/>
            <person name="Reis V.M."/>
            <person name="James E.K."/>
            <person name="Reis F.B.Jr."/>
            <person name="Rouws L.F."/>
            <person name="Passos S.R."/>
            <person name="Gois S.R."/>
        </authorList>
    </citation>
    <scope>NUCLEOTIDE SEQUENCE [LARGE SCALE GENOMIC DNA]</scope>
    <source>
        <strain evidence="4 5">BR10423</strain>
    </source>
</reference>
<feature type="region of interest" description="Disordered" evidence="1">
    <location>
        <begin position="283"/>
        <end position="352"/>
    </location>
</feature>
<feature type="compositionally biased region" description="Basic and acidic residues" evidence="1">
    <location>
        <begin position="300"/>
        <end position="310"/>
    </location>
</feature>
<dbReference type="AlphaFoldDB" id="A0A120FPE3"/>
<feature type="compositionally biased region" description="Pro residues" evidence="1">
    <location>
        <begin position="342"/>
        <end position="352"/>
    </location>
</feature>
<accession>A0A120FPE3</accession>
<dbReference type="OrthoDB" id="7271690at2"/>
<feature type="domain" description="DUF5666" evidence="3">
    <location>
        <begin position="120"/>
        <end position="172"/>
    </location>
</feature>
<evidence type="ECO:0000313" key="5">
    <source>
        <dbReference type="Proteomes" id="UP000068164"/>
    </source>
</evidence>
<evidence type="ECO:0000256" key="1">
    <source>
        <dbReference type="SAM" id="MobiDB-lite"/>
    </source>
</evidence>
<proteinExistence type="predicted"/>
<evidence type="ECO:0000256" key="2">
    <source>
        <dbReference type="SAM" id="SignalP"/>
    </source>
</evidence>
<sequence length="352" mass="36841">MKSSILLRRQFLLGVACLPMTLAANAAEKPRPHDHGIGGTGQSIVGGDDHGIGGTGIVGTIQGFGSIIVNGRRIPYARNVPVFIDGRRVDPNEMRVGHVVRVLLGGQNAQAIHITSEVVGPVSAINKRQMTVLAQRIDLSEAQPLPRLKPGQVVAVFGIRKPDGTIVASRVEKRNRFASPILRGVAERKNGQVRIAGLPIGRPSRHLIGRRVVVGFSVIGGQWRPERVNAEEVVPGLTAGSVNVETFIERNGSGLRAGLGINVGEGGADASPDNGRAFINVPISGGVFEPHSRGPGRPDGPPRFDPDRPGRPPPGQPGTWRSTPGRAGGPPPQGAPSQMGDPPGPPPGPPPD</sequence>
<name>A0A120FPE3_9HYPH</name>
<protein>
    <recommendedName>
        <fullName evidence="3">DUF5666 domain-containing protein</fullName>
    </recommendedName>
</protein>
<feature type="chain" id="PRO_5007165523" description="DUF5666 domain-containing protein" evidence="2">
    <location>
        <begin position="27"/>
        <end position="352"/>
    </location>
</feature>
<keyword evidence="2" id="KW-0732">Signal</keyword>
<comment type="caution">
    <text evidence="4">The sequence shown here is derived from an EMBL/GenBank/DDBJ whole genome shotgun (WGS) entry which is preliminary data.</text>
</comment>
<dbReference type="Proteomes" id="UP000068164">
    <property type="component" value="Unassembled WGS sequence"/>
</dbReference>
<keyword evidence="5" id="KW-1185">Reference proteome</keyword>